<keyword evidence="3" id="KW-1185">Reference proteome</keyword>
<evidence type="ECO:0000313" key="3">
    <source>
        <dbReference type="Proteomes" id="UP000639419"/>
    </source>
</evidence>
<comment type="caution">
    <text evidence="2">The sequence shown here is derived from an EMBL/GenBank/DDBJ whole genome shotgun (WGS) entry which is preliminary data.</text>
</comment>
<name>A0ABX2L028_9PROT</name>
<feature type="region of interest" description="Disordered" evidence="1">
    <location>
        <begin position="1"/>
        <end position="34"/>
    </location>
</feature>
<dbReference type="Proteomes" id="UP000639419">
    <property type="component" value="Unassembled WGS sequence"/>
</dbReference>
<protein>
    <submittedName>
        <fullName evidence="2">Uncharacterized protein</fullName>
    </submittedName>
</protein>
<dbReference type="EMBL" id="WHOR01000162">
    <property type="protein sequence ID" value="NUB21312.1"/>
    <property type="molecule type" value="Genomic_DNA"/>
</dbReference>
<dbReference type="RefSeq" id="WP_174440221.1">
    <property type="nucleotide sequence ID" value="NZ_BAABCC010000010.1"/>
</dbReference>
<organism evidence="2 3">
    <name type="scientific">Azospirillum formosense</name>
    <dbReference type="NCBI Taxonomy" id="861533"/>
    <lineage>
        <taxon>Bacteria</taxon>
        <taxon>Pseudomonadati</taxon>
        <taxon>Pseudomonadota</taxon>
        <taxon>Alphaproteobacteria</taxon>
        <taxon>Rhodospirillales</taxon>
        <taxon>Azospirillaceae</taxon>
        <taxon>Azospirillum</taxon>
    </lineage>
</organism>
<accession>A0ABX2L028</accession>
<proteinExistence type="predicted"/>
<sequence length="103" mass="11047">MPFPARAATTQPAASQKGGAFGKPLGPSLTQPNPPPSWIGFALVKDGVNALKQSIMDRLATRAARQGYRIPSEDEIEAGIRSFQDALNRQSAETVVKSKKNQI</sequence>
<gene>
    <name evidence="2" type="ORF">GBZ26_19200</name>
</gene>
<evidence type="ECO:0000256" key="1">
    <source>
        <dbReference type="SAM" id="MobiDB-lite"/>
    </source>
</evidence>
<evidence type="ECO:0000313" key="2">
    <source>
        <dbReference type="EMBL" id="NUB21312.1"/>
    </source>
</evidence>
<reference evidence="2 3" key="1">
    <citation type="submission" date="2019-10" db="EMBL/GenBank/DDBJ databases">
        <title>Genome sequence of Azospirillum formosense CC-Nfb-7.</title>
        <authorList>
            <person name="Ambrosini A."/>
            <person name="Sant'Anna F.H."/>
            <person name="Cassan F.D."/>
            <person name="Souza E.M."/>
            <person name="Passaglia L.M.P."/>
        </authorList>
    </citation>
    <scope>NUCLEOTIDE SEQUENCE [LARGE SCALE GENOMIC DNA]</scope>
    <source>
        <strain evidence="2 3">CC-NFb-7</strain>
    </source>
</reference>